<evidence type="ECO:0000313" key="2">
    <source>
        <dbReference type="EMBL" id="QQT99140.1"/>
    </source>
</evidence>
<dbReference type="AlphaFoldDB" id="A0A9Q6Z402"/>
<dbReference type="GeneID" id="93528601"/>
<dbReference type="RefSeq" id="WP_002986853.1">
    <property type="nucleotide sequence ID" value="NZ_CP068108.1"/>
</dbReference>
<name>A0A9Q6Z402_MYROD</name>
<accession>A0A9Q6Z402</accession>
<evidence type="ECO:0000256" key="1">
    <source>
        <dbReference type="SAM" id="Phobius"/>
    </source>
</evidence>
<keyword evidence="1" id="KW-0472">Membrane</keyword>
<keyword evidence="1" id="KW-1133">Transmembrane helix</keyword>
<protein>
    <submittedName>
        <fullName evidence="2">Uncharacterized protein</fullName>
    </submittedName>
</protein>
<feature type="transmembrane region" description="Helical" evidence="1">
    <location>
        <begin position="128"/>
        <end position="146"/>
    </location>
</feature>
<keyword evidence="1" id="KW-0812">Transmembrane</keyword>
<organism evidence="2 3">
    <name type="scientific">Myroides odoratus</name>
    <name type="common">Flavobacterium odoratum</name>
    <dbReference type="NCBI Taxonomy" id="256"/>
    <lineage>
        <taxon>Bacteria</taxon>
        <taxon>Pseudomonadati</taxon>
        <taxon>Bacteroidota</taxon>
        <taxon>Flavobacteriia</taxon>
        <taxon>Flavobacteriales</taxon>
        <taxon>Flavobacteriaceae</taxon>
        <taxon>Myroides</taxon>
    </lineage>
</organism>
<evidence type="ECO:0000313" key="3">
    <source>
        <dbReference type="Proteomes" id="UP000596202"/>
    </source>
</evidence>
<dbReference type="OrthoDB" id="1451017at2"/>
<sequence>MKTVHLKLFFPKNWNRTKQLEIYHQQKLLASVRPNESIVIQLPQEATSIHWKLSHFKNSIALPEEDRVYLLLSMDLGEGFIQPYFKTWQSKCIQGRIISQVEFEQSNQATCYPNKQTSLPIAKLDRPILYIGLLIGVISLLYAIYAQTTWSALLFLLSGGTIVSLLILIFEKNNVALGDYKGRMWASIGSFILIILMIPKQDYSIQILLFILTIGFVLRFLYHIRKLHANKQLH</sequence>
<dbReference type="Proteomes" id="UP000596202">
    <property type="component" value="Chromosome"/>
</dbReference>
<gene>
    <name evidence="2" type="ORF">I6I88_13075</name>
</gene>
<feature type="transmembrane region" description="Helical" evidence="1">
    <location>
        <begin position="182"/>
        <end position="199"/>
    </location>
</feature>
<dbReference type="EMBL" id="CP068108">
    <property type="protein sequence ID" value="QQT99140.1"/>
    <property type="molecule type" value="Genomic_DNA"/>
</dbReference>
<proteinExistence type="predicted"/>
<reference evidence="2 3" key="1">
    <citation type="submission" date="2021-01" db="EMBL/GenBank/DDBJ databases">
        <title>FDA dAtabase for Regulatory Grade micrObial Sequences (FDA-ARGOS): Supporting development and validation of Infectious Disease Dx tests.</title>
        <authorList>
            <person name="Sproer C."/>
            <person name="Gronow S."/>
            <person name="Severitt S."/>
            <person name="Schroder I."/>
            <person name="Tallon L."/>
            <person name="Sadzewicz L."/>
            <person name="Zhao X."/>
            <person name="Boylan J."/>
            <person name="Ott S."/>
            <person name="Bowen H."/>
            <person name="Vavikolanu K."/>
            <person name="Mehta A."/>
            <person name="Aluvathingal J."/>
            <person name="Nadendla S."/>
            <person name="Lowell S."/>
            <person name="Myers T."/>
            <person name="Yan Y."/>
            <person name="Sichtig H."/>
        </authorList>
    </citation>
    <scope>NUCLEOTIDE SEQUENCE [LARGE SCALE GENOMIC DNA]</scope>
    <source>
        <strain evidence="2 3">FDAARGOS_1131</strain>
    </source>
</reference>
<feature type="transmembrane region" description="Helical" evidence="1">
    <location>
        <begin position="205"/>
        <end position="222"/>
    </location>
</feature>
<feature type="transmembrane region" description="Helical" evidence="1">
    <location>
        <begin position="152"/>
        <end position="170"/>
    </location>
</feature>